<organism evidence="2 3">
    <name type="scientific">Thelonectria olida</name>
    <dbReference type="NCBI Taxonomy" id="1576542"/>
    <lineage>
        <taxon>Eukaryota</taxon>
        <taxon>Fungi</taxon>
        <taxon>Dikarya</taxon>
        <taxon>Ascomycota</taxon>
        <taxon>Pezizomycotina</taxon>
        <taxon>Sordariomycetes</taxon>
        <taxon>Hypocreomycetidae</taxon>
        <taxon>Hypocreales</taxon>
        <taxon>Nectriaceae</taxon>
        <taxon>Thelonectria</taxon>
    </lineage>
</organism>
<dbReference type="Proteomes" id="UP000777438">
    <property type="component" value="Unassembled WGS sequence"/>
</dbReference>
<name>A0A9P8W203_9HYPO</name>
<evidence type="ECO:0000256" key="1">
    <source>
        <dbReference type="SAM" id="SignalP"/>
    </source>
</evidence>
<accession>A0A9P8W203</accession>
<sequence>MKTFTLFPVLLWASQAMAERLLYKNTFNNTDAIAGWVAEGPVNATVANNTLELSGAGGIDDHFVFWVPEVFPDRIRITWEFSQINEPGLAMFFFGAASVAGGSIFDEGLAPRNGSYPQYHSGDIRTLHASYFRRRWPEERAFHLANLRKSPGFHLVAQGADPLPPVADAKGAFYRVEVIKDKRKVRFSVNGLLLFEWEDVDRSTGPVVREGRIGFRQMNPLVARYRNLEVWKL</sequence>
<keyword evidence="1" id="KW-0732">Signal</keyword>
<evidence type="ECO:0000313" key="3">
    <source>
        <dbReference type="Proteomes" id="UP000777438"/>
    </source>
</evidence>
<keyword evidence="3" id="KW-1185">Reference proteome</keyword>
<dbReference type="InterPro" id="IPR015305">
    <property type="entry name" value="DUF1961"/>
</dbReference>
<dbReference type="OrthoDB" id="4264714at2759"/>
<dbReference type="Pfam" id="PF09224">
    <property type="entry name" value="DUF1961"/>
    <property type="match status" value="1"/>
</dbReference>
<dbReference type="AlphaFoldDB" id="A0A9P8W203"/>
<gene>
    <name evidence="2" type="ORF">B0T10DRAFT_407589</name>
</gene>
<proteinExistence type="predicted"/>
<comment type="caution">
    <text evidence="2">The sequence shown here is derived from an EMBL/GenBank/DDBJ whole genome shotgun (WGS) entry which is preliminary data.</text>
</comment>
<protein>
    <recommendedName>
        <fullName evidence="4">DUF1961 family protein</fullName>
    </recommendedName>
</protein>
<feature type="signal peptide" evidence="1">
    <location>
        <begin position="1"/>
        <end position="18"/>
    </location>
</feature>
<evidence type="ECO:0000313" key="2">
    <source>
        <dbReference type="EMBL" id="KAH6886973.1"/>
    </source>
</evidence>
<dbReference type="Gene3D" id="2.60.120.200">
    <property type="match status" value="1"/>
</dbReference>
<feature type="chain" id="PRO_5040372437" description="DUF1961 family protein" evidence="1">
    <location>
        <begin position="19"/>
        <end position="233"/>
    </location>
</feature>
<dbReference type="SUPFAM" id="SSF49899">
    <property type="entry name" value="Concanavalin A-like lectins/glucanases"/>
    <property type="match status" value="1"/>
</dbReference>
<evidence type="ECO:0008006" key="4">
    <source>
        <dbReference type="Google" id="ProtNLM"/>
    </source>
</evidence>
<dbReference type="EMBL" id="JAGPYM010000015">
    <property type="protein sequence ID" value="KAH6886973.1"/>
    <property type="molecule type" value="Genomic_DNA"/>
</dbReference>
<dbReference type="InterPro" id="IPR013320">
    <property type="entry name" value="ConA-like_dom_sf"/>
</dbReference>
<reference evidence="2 3" key="1">
    <citation type="journal article" date="2021" name="Nat. Commun.">
        <title>Genetic determinants of endophytism in the Arabidopsis root mycobiome.</title>
        <authorList>
            <person name="Mesny F."/>
            <person name="Miyauchi S."/>
            <person name="Thiergart T."/>
            <person name="Pickel B."/>
            <person name="Atanasova L."/>
            <person name="Karlsson M."/>
            <person name="Huettel B."/>
            <person name="Barry K.W."/>
            <person name="Haridas S."/>
            <person name="Chen C."/>
            <person name="Bauer D."/>
            <person name="Andreopoulos W."/>
            <person name="Pangilinan J."/>
            <person name="LaButti K."/>
            <person name="Riley R."/>
            <person name="Lipzen A."/>
            <person name="Clum A."/>
            <person name="Drula E."/>
            <person name="Henrissat B."/>
            <person name="Kohler A."/>
            <person name="Grigoriev I.V."/>
            <person name="Martin F.M."/>
            <person name="Hacquard S."/>
        </authorList>
    </citation>
    <scope>NUCLEOTIDE SEQUENCE [LARGE SCALE GENOMIC DNA]</scope>
    <source>
        <strain evidence="2 3">MPI-CAGE-CH-0241</strain>
    </source>
</reference>